<dbReference type="AlphaFoldDB" id="A0A4Y8WNT8"/>
<evidence type="ECO:0000259" key="1">
    <source>
        <dbReference type="Pfam" id="PF13568"/>
    </source>
</evidence>
<organism evidence="2 3">
    <name type="scientific">Porphyromonas levii</name>
    <dbReference type="NCBI Taxonomy" id="28114"/>
    <lineage>
        <taxon>Bacteria</taxon>
        <taxon>Pseudomonadati</taxon>
        <taxon>Bacteroidota</taxon>
        <taxon>Bacteroidia</taxon>
        <taxon>Bacteroidales</taxon>
        <taxon>Porphyromonadaceae</taxon>
        <taxon>Porphyromonas</taxon>
    </lineage>
</organism>
<dbReference type="Proteomes" id="UP000297225">
    <property type="component" value="Unassembled WGS sequence"/>
</dbReference>
<name>A0A4Y8WNT8_9PORP</name>
<dbReference type="OrthoDB" id="1121752at2"/>
<feature type="domain" description="Outer membrane protein beta-barrel" evidence="1">
    <location>
        <begin position="21"/>
        <end position="163"/>
    </location>
</feature>
<dbReference type="EMBL" id="SPNC01000113">
    <property type="protein sequence ID" value="TFH94519.1"/>
    <property type="molecule type" value="Genomic_DNA"/>
</dbReference>
<gene>
    <name evidence="2" type="ORF">E4P47_07145</name>
</gene>
<dbReference type="STRING" id="1122973.GCA_000379925_01468"/>
<comment type="caution">
    <text evidence="2">The sequence shown here is derived from an EMBL/GenBank/DDBJ whole genome shotgun (WGS) entry which is preliminary data.</text>
</comment>
<dbReference type="InterPro" id="IPR025665">
    <property type="entry name" value="Beta-barrel_OMP_2"/>
</dbReference>
<evidence type="ECO:0000313" key="3">
    <source>
        <dbReference type="Proteomes" id="UP000297225"/>
    </source>
</evidence>
<evidence type="ECO:0000313" key="2">
    <source>
        <dbReference type="EMBL" id="TFH94519.1"/>
    </source>
</evidence>
<protein>
    <recommendedName>
        <fullName evidence="1">Outer membrane protein beta-barrel domain-containing protein</fullName>
    </recommendedName>
</protein>
<dbReference type="Pfam" id="PF13568">
    <property type="entry name" value="OMP_b-brl_2"/>
    <property type="match status" value="1"/>
</dbReference>
<sequence>MTRRWVTAMALLLLVLLPAKAQKRWGVVPTIGVQVSQVIQQKSGTPLVTIKGGVMGHYLLFSGDLGRIRIESGLLASEIGFRGEGGSPINRYHSTALEVPVLLGLDINLTQQVNSFLRIGSYYRRTLSAVEEVHPNDYGIQVGIGAEYGHWVVALDGTFGTHSINRGKQGKAKHINGCLSLGYNF</sequence>
<keyword evidence="3" id="KW-1185">Reference proteome</keyword>
<proteinExistence type="predicted"/>
<accession>A0A4Y8WNT8</accession>
<dbReference type="RefSeq" id="WP_134849938.1">
    <property type="nucleotide sequence ID" value="NZ_CP197400.1"/>
</dbReference>
<reference evidence="2 3" key="1">
    <citation type="submission" date="2019-03" db="EMBL/GenBank/DDBJ databases">
        <title>Porphyromonas levii Isolated from the Uterus of Dairy Cows.</title>
        <authorList>
            <person name="Francis A.M."/>
        </authorList>
    </citation>
    <scope>NUCLEOTIDE SEQUENCE [LARGE SCALE GENOMIC DNA]</scope>
    <source>
        <strain evidence="2 3">AF5678</strain>
    </source>
</reference>